<evidence type="ECO:0000256" key="2">
    <source>
        <dbReference type="ARBA" id="ARBA00022679"/>
    </source>
</evidence>
<dbReference type="NCBIfam" id="TIGR00246">
    <property type="entry name" value="tRNA_RlmH_YbeA"/>
    <property type="match status" value="1"/>
</dbReference>
<gene>
    <name evidence="5" type="ORF">LCGC14_0077530</name>
</gene>
<dbReference type="HAMAP" id="MF_00658">
    <property type="entry name" value="23SrRNA_methyltr_H"/>
    <property type="match status" value="1"/>
</dbReference>
<dbReference type="EMBL" id="LAZR01000019">
    <property type="protein sequence ID" value="KKO05481.1"/>
    <property type="molecule type" value="Genomic_DNA"/>
</dbReference>
<dbReference type="InterPro" id="IPR029028">
    <property type="entry name" value="Alpha/beta_knot_MTases"/>
</dbReference>
<evidence type="ECO:0000256" key="4">
    <source>
        <dbReference type="ARBA" id="ARBA00038303"/>
    </source>
</evidence>
<dbReference type="PANTHER" id="PTHR33603:SF1">
    <property type="entry name" value="RIBOSOMAL RNA LARGE SUBUNIT METHYLTRANSFERASE H"/>
    <property type="match status" value="1"/>
</dbReference>
<dbReference type="InterPro" id="IPR029026">
    <property type="entry name" value="tRNA_m1G_MTases_N"/>
</dbReference>
<evidence type="ECO:0000256" key="3">
    <source>
        <dbReference type="ARBA" id="ARBA00022691"/>
    </source>
</evidence>
<name>A0A0F9VK33_9ZZZZ</name>
<organism evidence="5">
    <name type="scientific">marine sediment metagenome</name>
    <dbReference type="NCBI Taxonomy" id="412755"/>
    <lineage>
        <taxon>unclassified sequences</taxon>
        <taxon>metagenomes</taxon>
        <taxon>ecological metagenomes</taxon>
    </lineage>
</organism>
<reference evidence="5" key="1">
    <citation type="journal article" date="2015" name="Nature">
        <title>Complex archaea that bridge the gap between prokaryotes and eukaryotes.</title>
        <authorList>
            <person name="Spang A."/>
            <person name="Saw J.H."/>
            <person name="Jorgensen S.L."/>
            <person name="Zaremba-Niedzwiedzka K."/>
            <person name="Martijn J."/>
            <person name="Lind A.E."/>
            <person name="van Eijk R."/>
            <person name="Schleper C."/>
            <person name="Guy L."/>
            <person name="Ettema T.J."/>
        </authorList>
    </citation>
    <scope>NUCLEOTIDE SEQUENCE</scope>
</reference>
<dbReference type="SUPFAM" id="SSF75217">
    <property type="entry name" value="alpha/beta knot"/>
    <property type="match status" value="1"/>
</dbReference>
<dbReference type="AlphaFoldDB" id="A0A0F9VK33"/>
<keyword evidence="3" id="KW-0949">S-adenosyl-L-methionine</keyword>
<protein>
    <submittedName>
        <fullName evidence="5">Uncharacterized protein</fullName>
    </submittedName>
</protein>
<accession>A0A0F9VK33</accession>
<dbReference type="GO" id="GO:0006364">
    <property type="term" value="P:rRNA processing"/>
    <property type="evidence" value="ECO:0007669"/>
    <property type="project" value="InterPro"/>
</dbReference>
<dbReference type="PANTHER" id="PTHR33603">
    <property type="entry name" value="METHYLTRANSFERASE"/>
    <property type="match status" value="1"/>
</dbReference>
<dbReference type="NCBIfam" id="NF000986">
    <property type="entry name" value="PRK00103.1-4"/>
    <property type="match status" value="1"/>
</dbReference>
<comment type="similarity">
    <text evidence="4">Belongs to the RNA methyltransferase RlmH family.</text>
</comment>
<dbReference type="CDD" id="cd18081">
    <property type="entry name" value="RlmH-like"/>
    <property type="match status" value="1"/>
</dbReference>
<sequence length="156" mass="17368">MKINLISVGTKMPAWVEQGVQEYSKRLPAEFSFNCIEVPLGKRGKSSSIEQAMRQEEEALLARISPRDHVVALDVQGKVLSTEAMAARISQIRDDGRHLSLLVGGPDGLTPACLQRADERWSLSALTLPHPLVRTVMAEQIYRVWSLLSGHPYHRA</sequence>
<evidence type="ECO:0000313" key="5">
    <source>
        <dbReference type="EMBL" id="KKO05481.1"/>
    </source>
</evidence>
<dbReference type="GO" id="GO:0032259">
    <property type="term" value="P:methylation"/>
    <property type="evidence" value="ECO:0007669"/>
    <property type="project" value="UniProtKB-KW"/>
</dbReference>
<proteinExistence type="inferred from homology"/>
<comment type="caution">
    <text evidence="5">The sequence shown here is derived from an EMBL/GenBank/DDBJ whole genome shotgun (WGS) entry which is preliminary data.</text>
</comment>
<evidence type="ECO:0000256" key="1">
    <source>
        <dbReference type="ARBA" id="ARBA00022603"/>
    </source>
</evidence>
<keyword evidence="1" id="KW-0489">Methyltransferase</keyword>
<keyword evidence="2" id="KW-0808">Transferase</keyword>
<dbReference type="PIRSF" id="PIRSF004505">
    <property type="entry name" value="MT_bac"/>
    <property type="match status" value="1"/>
</dbReference>
<dbReference type="GO" id="GO:0008168">
    <property type="term" value="F:methyltransferase activity"/>
    <property type="evidence" value="ECO:0007669"/>
    <property type="project" value="UniProtKB-KW"/>
</dbReference>
<dbReference type="Gene3D" id="3.40.1280.10">
    <property type="match status" value="1"/>
</dbReference>
<dbReference type="Pfam" id="PF02590">
    <property type="entry name" value="SPOUT_MTase"/>
    <property type="match status" value="1"/>
</dbReference>
<dbReference type="InterPro" id="IPR003742">
    <property type="entry name" value="RlmH-like"/>
</dbReference>